<organism evidence="1 2">
    <name type="scientific">Burkholderia aenigmatica</name>
    <dbReference type="NCBI Taxonomy" id="2015348"/>
    <lineage>
        <taxon>Bacteria</taxon>
        <taxon>Pseudomonadati</taxon>
        <taxon>Pseudomonadota</taxon>
        <taxon>Betaproteobacteria</taxon>
        <taxon>Burkholderiales</taxon>
        <taxon>Burkholderiaceae</taxon>
        <taxon>Burkholderia</taxon>
        <taxon>Burkholderia cepacia complex</taxon>
    </lineage>
</organism>
<reference evidence="1 2" key="2">
    <citation type="submission" date="2017-08" db="EMBL/GenBank/DDBJ databases">
        <title>WGS of novel Burkholderia cepaca complex species.</title>
        <authorList>
            <person name="Lipuma J."/>
            <person name="Spilker T."/>
        </authorList>
    </citation>
    <scope>NUCLEOTIDE SEQUENCE [LARGE SCALE GENOMIC DNA]</scope>
    <source>
        <strain evidence="1 2">AU17325</strain>
    </source>
</reference>
<evidence type="ECO:0000313" key="1">
    <source>
        <dbReference type="EMBL" id="OXI42021.1"/>
    </source>
</evidence>
<sequence length="98" mass="11165">MHSVRVVWLPKEDGGRTRPPMAGKYYSVSRFPEDVDWQNNAWSVVFDLEDPCRDDVGMVSLGRVGFLVKGAPEDRMTSNKLFYIYEGPKKVAEVIVLD</sequence>
<reference evidence="2" key="1">
    <citation type="submission" date="2017-06" db="EMBL/GenBank/DDBJ databases">
        <authorList>
            <person name="LiPuma J."/>
            <person name="Spilker T."/>
        </authorList>
    </citation>
    <scope>NUCLEOTIDE SEQUENCE [LARGE SCALE GENOMIC DNA]</scope>
    <source>
        <strain evidence="2">AU17325</strain>
    </source>
</reference>
<accession>A0A228IHZ0</accession>
<dbReference type="AlphaFoldDB" id="A0A228IHZ0"/>
<gene>
    <name evidence="1" type="ORF">CFB84_22470</name>
</gene>
<protein>
    <submittedName>
        <fullName evidence="1">Uncharacterized protein</fullName>
    </submittedName>
</protein>
<proteinExistence type="predicted"/>
<name>A0A228IHZ0_9BURK</name>
<evidence type="ECO:0000313" key="2">
    <source>
        <dbReference type="Proteomes" id="UP000214600"/>
    </source>
</evidence>
<comment type="caution">
    <text evidence="1">The sequence shown here is derived from an EMBL/GenBank/DDBJ whole genome shotgun (WGS) entry which is preliminary data.</text>
</comment>
<dbReference type="Proteomes" id="UP000214600">
    <property type="component" value="Unassembled WGS sequence"/>
</dbReference>
<dbReference type="EMBL" id="NKFA01000008">
    <property type="protein sequence ID" value="OXI42021.1"/>
    <property type="molecule type" value="Genomic_DNA"/>
</dbReference>
<dbReference type="OrthoDB" id="9156201at2"/>